<name>A0ACC5T5B2_ENSAD</name>
<sequence>MAHPLVLRTALGKHDHVKPLKDGRVHSSRLELRFEEFEPLPKAFRAMVRGGDLDISEMAIVTHLLAHHYRKPITGLAIPLWSRLPHTNLVCPVDSPVRGPRDLAGTRVGVRAYAQTSGVWVRGFLQHEYGLDLDGITWVTMEDAHLSKYQDPANTERNTGELALRPLMMSGALSAIMGEREVDPAGIRTVISDAQATAEAWIARTGIVPINHTLTVRTALIEDHPWLSGELMEMFEEARRIAIEEDGATPPPAYGLKANLASLQLAFAYSAEQRITPAVYDANELYPAI</sequence>
<evidence type="ECO:0000313" key="2">
    <source>
        <dbReference type="Proteomes" id="UP000823773"/>
    </source>
</evidence>
<proteinExistence type="predicted"/>
<dbReference type="Proteomes" id="UP000823773">
    <property type="component" value="Unassembled WGS sequence"/>
</dbReference>
<reference evidence="1" key="1">
    <citation type="submission" date="2021-03" db="EMBL/GenBank/DDBJ databases">
        <title>Genomic Encyclopedia of Type Strains, Phase IV (KMG-IV): sequencing the most valuable type-strain genomes for metagenomic binning, comparative biology and taxonomic classification.</title>
        <authorList>
            <person name="Goeker M."/>
        </authorList>
    </citation>
    <scope>NUCLEOTIDE SEQUENCE</scope>
    <source>
        <strain evidence="1">DSM 18131</strain>
    </source>
</reference>
<dbReference type="EMBL" id="JAGGJR010000016">
    <property type="protein sequence ID" value="MBP1876307.1"/>
    <property type="molecule type" value="Genomic_DNA"/>
</dbReference>
<keyword evidence="2" id="KW-1185">Reference proteome</keyword>
<gene>
    <name evidence="1" type="ORF">J2Z19_006057</name>
</gene>
<keyword evidence="1" id="KW-0456">Lyase</keyword>
<accession>A0ACC5T5B2</accession>
<protein>
    <submittedName>
        <fullName evidence="1">4,5-dihydroxyphthalate decarboxylase</fullName>
        <ecNumber evidence="1">4.1.1.55</ecNumber>
    </submittedName>
</protein>
<dbReference type="EC" id="4.1.1.55" evidence="1"/>
<organism evidence="1 2">
    <name type="scientific">Ensifer adhaerens</name>
    <name type="common">Sinorhizobium morelense</name>
    <dbReference type="NCBI Taxonomy" id="106592"/>
    <lineage>
        <taxon>Bacteria</taxon>
        <taxon>Pseudomonadati</taxon>
        <taxon>Pseudomonadota</taxon>
        <taxon>Alphaproteobacteria</taxon>
        <taxon>Hyphomicrobiales</taxon>
        <taxon>Rhizobiaceae</taxon>
        <taxon>Sinorhizobium/Ensifer group</taxon>
        <taxon>Ensifer</taxon>
    </lineage>
</organism>
<comment type="caution">
    <text evidence="1">The sequence shown here is derived from an EMBL/GenBank/DDBJ whole genome shotgun (WGS) entry which is preliminary data.</text>
</comment>
<evidence type="ECO:0000313" key="1">
    <source>
        <dbReference type="EMBL" id="MBP1876307.1"/>
    </source>
</evidence>